<dbReference type="OrthoDB" id="67359at2759"/>
<evidence type="ECO:0000313" key="4">
    <source>
        <dbReference type="Proteomes" id="UP000237271"/>
    </source>
</evidence>
<gene>
    <name evidence="3" type="ORF">PHPALM_31332</name>
</gene>
<sequence>MAVTPEEFDDIFSIICQDPLEHFKLFDAWEVDKVDAMEVFAVIVVFCDATMEEKIPLLFDLFDFDHLKVISQNELVLLMLCVTRGLCKVVGMPRPATDSLEALATDAFSRESGKISLKEFTEWILHEQSVMVYLAKFANIRVIYENQVQYDLMLKEICTAFINFGNMDAVEEDKRSWQAMFCPEDLCEEMLQRYCPTTEKDEILFLLRTMKAVMNNNYRPETTSNDANESSVTISMDAFFLVLSPYAAFLAANGDGDHSINIKDMKILIWLLRGSEPSPMVVDCFRKSLDTNHGDFLSAMEWVTCALETNKKTRSQSFANEIHLLFATSDLSGNAMLSLPELETGIVSIFADHLNRVKVPAKHEAISPESAWEELTASERVDSRRKVKFSSTTNLVTELTKEITHELAVNNSRSIEWYEFRQDLDYVEQRVLEMKTYIQEHDLDS</sequence>
<dbReference type="SUPFAM" id="SSF47473">
    <property type="entry name" value="EF-hand"/>
    <property type="match status" value="2"/>
</dbReference>
<keyword evidence="1" id="KW-0106">Calcium</keyword>
<dbReference type="InterPro" id="IPR018247">
    <property type="entry name" value="EF_Hand_1_Ca_BS"/>
</dbReference>
<dbReference type="AlphaFoldDB" id="A0A2P4X2W2"/>
<proteinExistence type="predicted"/>
<dbReference type="InterPro" id="IPR011992">
    <property type="entry name" value="EF-hand-dom_pair"/>
</dbReference>
<accession>A0A2P4X2W2</accession>
<comment type="caution">
    <text evidence="3">The sequence shown here is derived from an EMBL/GenBank/DDBJ whole genome shotgun (WGS) entry which is preliminary data.</text>
</comment>
<dbReference type="PROSITE" id="PS00018">
    <property type="entry name" value="EF_HAND_1"/>
    <property type="match status" value="1"/>
</dbReference>
<feature type="domain" description="EF-hand" evidence="2">
    <location>
        <begin position="50"/>
        <end position="85"/>
    </location>
</feature>
<dbReference type="Proteomes" id="UP000237271">
    <property type="component" value="Unassembled WGS sequence"/>
</dbReference>
<dbReference type="EMBL" id="NCKW01016997">
    <property type="protein sequence ID" value="POM59876.1"/>
    <property type="molecule type" value="Genomic_DNA"/>
</dbReference>
<reference evidence="3 4" key="1">
    <citation type="journal article" date="2017" name="Genome Biol. Evol.">
        <title>Phytophthora megakarya and P. palmivora, closely related causal agents of cacao black pod rot, underwent increases in genome sizes and gene numbers by different mechanisms.</title>
        <authorList>
            <person name="Ali S.S."/>
            <person name="Shao J."/>
            <person name="Lary D.J."/>
            <person name="Kronmiller B."/>
            <person name="Shen D."/>
            <person name="Strem M.D."/>
            <person name="Amoako-Attah I."/>
            <person name="Akrofi A.Y."/>
            <person name="Begoude B.A."/>
            <person name="Ten Hoopen G.M."/>
            <person name="Coulibaly K."/>
            <person name="Kebe B.I."/>
            <person name="Melnick R.L."/>
            <person name="Guiltinan M.J."/>
            <person name="Tyler B.M."/>
            <person name="Meinhardt L.W."/>
            <person name="Bailey B.A."/>
        </authorList>
    </citation>
    <scope>NUCLEOTIDE SEQUENCE [LARGE SCALE GENOMIC DNA]</scope>
    <source>
        <strain evidence="4">sbr112.9</strain>
    </source>
</reference>
<dbReference type="InterPro" id="IPR002048">
    <property type="entry name" value="EF_hand_dom"/>
</dbReference>
<evidence type="ECO:0000256" key="1">
    <source>
        <dbReference type="ARBA" id="ARBA00022837"/>
    </source>
</evidence>
<dbReference type="PROSITE" id="PS50222">
    <property type="entry name" value="EF_HAND_2"/>
    <property type="match status" value="1"/>
</dbReference>
<keyword evidence="4" id="KW-1185">Reference proteome</keyword>
<protein>
    <submittedName>
        <fullName evidence="3">EF hand containing protein</fullName>
    </submittedName>
</protein>
<organism evidence="3 4">
    <name type="scientific">Phytophthora palmivora</name>
    <dbReference type="NCBI Taxonomy" id="4796"/>
    <lineage>
        <taxon>Eukaryota</taxon>
        <taxon>Sar</taxon>
        <taxon>Stramenopiles</taxon>
        <taxon>Oomycota</taxon>
        <taxon>Peronosporomycetes</taxon>
        <taxon>Peronosporales</taxon>
        <taxon>Peronosporaceae</taxon>
        <taxon>Phytophthora</taxon>
    </lineage>
</organism>
<evidence type="ECO:0000313" key="3">
    <source>
        <dbReference type="EMBL" id="POM59876.1"/>
    </source>
</evidence>
<name>A0A2P4X2W2_9STRA</name>
<dbReference type="Gene3D" id="1.10.238.10">
    <property type="entry name" value="EF-hand"/>
    <property type="match status" value="2"/>
</dbReference>
<dbReference type="GO" id="GO:0005509">
    <property type="term" value="F:calcium ion binding"/>
    <property type="evidence" value="ECO:0007669"/>
    <property type="project" value="InterPro"/>
</dbReference>
<evidence type="ECO:0000259" key="2">
    <source>
        <dbReference type="PROSITE" id="PS50222"/>
    </source>
</evidence>